<dbReference type="EMBL" id="CAJVQB010034381">
    <property type="protein sequence ID" value="CAG8821087.1"/>
    <property type="molecule type" value="Genomic_DNA"/>
</dbReference>
<evidence type="ECO:0000256" key="1">
    <source>
        <dbReference type="SAM" id="MobiDB-lite"/>
    </source>
</evidence>
<reference evidence="2 3" key="1">
    <citation type="submission" date="2021-06" db="EMBL/GenBank/DDBJ databases">
        <authorList>
            <person name="Kallberg Y."/>
            <person name="Tangrot J."/>
            <person name="Rosling A."/>
        </authorList>
    </citation>
    <scope>NUCLEOTIDE SEQUENCE [LARGE SCALE GENOMIC DNA]</scope>
    <source>
        <strain evidence="2 3">120-4 pot B 10/14</strain>
    </source>
</reference>
<keyword evidence="3" id="KW-1185">Reference proteome</keyword>
<evidence type="ECO:0000313" key="3">
    <source>
        <dbReference type="Proteomes" id="UP000789901"/>
    </source>
</evidence>
<accession>A0ABN7W9P0</accession>
<name>A0ABN7W9P0_GIGMA</name>
<evidence type="ECO:0000313" key="2">
    <source>
        <dbReference type="EMBL" id="CAG8821087.1"/>
    </source>
</evidence>
<organism evidence="2 3">
    <name type="scientific">Gigaspora margarita</name>
    <dbReference type="NCBI Taxonomy" id="4874"/>
    <lineage>
        <taxon>Eukaryota</taxon>
        <taxon>Fungi</taxon>
        <taxon>Fungi incertae sedis</taxon>
        <taxon>Mucoromycota</taxon>
        <taxon>Glomeromycotina</taxon>
        <taxon>Glomeromycetes</taxon>
        <taxon>Diversisporales</taxon>
        <taxon>Gigasporaceae</taxon>
        <taxon>Gigaspora</taxon>
    </lineage>
</organism>
<feature type="compositionally biased region" description="Basic and acidic residues" evidence="1">
    <location>
        <begin position="109"/>
        <end position="122"/>
    </location>
</feature>
<feature type="region of interest" description="Disordered" evidence="1">
    <location>
        <begin position="109"/>
        <end position="130"/>
    </location>
</feature>
<protein>
    <submittedName>
        <fullName evidence="2">7505_t:CDS:1</fullName>
    </submittedName>
</protein>
<dbReference type="Proteomes" id="UP000789901">
    <property type="component" value="Unassembled WGS sequence"/>
</dbReference>
<feature type="non-terminal residue" evidence="2">
    <location>
        <position position="327"/>
    </location>
</feature>
<sequence length="327" mass="38442">MATNMERMLKYKNFFGFIPQEAIYPDQELKRRISKTDRSIAKKAMELHKWIGYKKAINKEITKKEQYFFNIIETEEDETKKFNQNILLATEYGTRDYGIEELENQIENSKFEKESTLDEPRSKNATSSPSLSIEEEFTREILSFNKNKIKYSIWNIPNKTSAARIIKSLSFYGRTTIQSTMANGKSKAIRDLERYLKNRSSINLLYESNLEELRELVDTTKLDRIWDFFEKDILYAAKKNIPHKKLKKGAPNNIRSNKFNKNSTTTSLSEDIVADFNHQVREINGKYGLEIMLSSDFSAEDFLAKIKGWWFILNKHWAAEIEKEKTK</sequence>
<comment type="caution">
    <text evidence="2">The sequence shown here is derived from an EMBL/GenBank/DDBJ whole genome shotgun (WGS) entry which is preliminary data.</text>
</comment>
<proteinExistence type="predicted"/>
<gene>
    <name evidence="2" type="ORF">GMARGA_LOCUS27739</name>
</gene>